<accession>A0A6S7BZC5</accession>
<dbReference type="Pfam" id="PF02913">
    <property type="entry name" value="FAD-oxidase_C"/>
    <property type="match status" value="1"/>
</dbReference>
<dbReference type="InterPro" id="IPR006094">
    <property type="entry name" value="Oxid_FAD_bind_N"/>
</dbReference>
<keyword evidence="7" id="KW-1185">Reference proteome</keyword>
<dbReference type="GO" id="GO:0071949">
    <property type="term" value="F:FAD binding"/>
    <property type="evidence" value="ECO:0007669"/>
    <property type="project" value="InterPro"/>
</dbReference>
<evidence type="ECO:0000313" key="7">
    <source>
        <dbReference type="Proteomes" id="UP000494115"/>
    </source>
</evidence>
<dbReference type="PANTHER" id="PTHR42934">
    <property type="entry name" value="GLYCOLATE OXIDASE SUBUNIT GLCD"/>
    <property type="match status" value="1"/>
</dbReference>
<dbReference type="InterPro" id="IPR016166">
    <property type="entry name" value="FAD-bd_PCMH"/>
</dbReference>
<evidence type="ECO:0000256" key="4">
    <source>
        <dbReference type="ARBA" id="ARBA00023002"/>
    </source>
</evidence>
<dbReference type="PROSITE" id="PS51387">
    <property type="entry name" value="FAD_PCMH"/>
    <property type="match status" value="1"/>
</dbReference>
<sequence>MIVRNIEGASAFPFAETKNFAPRKLTVKMPPLDQSTIERRATIAEDLRRIVGKESVLDSESERRPYESDGLAAYRALPLLVVLPQTTAQIASILGYCHTNRIKVVPRGSGTSLSGGALPLEDAILLGTARMSRILEVDAHNRIARVQPGVPNIKVTEAVKSLGLCYMPDPSSQAIATVGGNVAENSGGVHCLKYGVTSNHVCGLEAVLITGEIIRIGGAFMGAADGEFDLASVLIGSEGLLAVVTEISVRLTPEPPVARVISLGFRSVEDASRCVGGLIASGIVPAGLEFMDRRVIDAVASMLGELHPPEVQAILLCELDGIEIEVDTLIERVGEMTKQFSPAEVRISKSDAERELLWRGRKVAFGAMGKIARDVYVTDGTIPRAQLPEILRRVDSLSKNYGLEYANCFHAGDGNLHPMVLFDSAKPGDLEKAEAFGADILRACVDLGGVLSGEHGVGIEKRDLMTYQFRAIDLSQQQYLKCAFDPQEMLNPGKVFPTHCGCVRTGRLPTGNGDPRFAGVPRF</sequence>
<dbReference type="InterPro" id="IPR004113">
    <property type="entry name" value="FAD-bd_oxidored_4_C"/>
</dbReference>
<comment type="cofactor">
    <cofactor evidence="1">
        <name>FAD</name>
        <dbReference type="ChEBI" id="CHEBI:57692"/>
    </cofactor>
</comment>
<evidence type="ECO:0000313" key="6">
    <source>
        <dbReference type="EMBL" id="CAB3803941.1"/>
    </source>
</evidence>
<dbReference type="InterPro" id="IPR016169">
    <property type="entry name" value="FAD-bd_PCMH_sub2"/>
</dbReference>
<dbReference type="InterPro" id="IPR051914">
    <property type="entry name" value="FAD-linked_OxidoTrans_Type4"/>
</dbReference>
<evidence type="ECO:0000256" key="1">
    <source>
        <dbReference type="ARBA" id="ARBA00001974"/>
    </source>
</evidence>
<feature type="domain" description="FAD-binding PCMH-type" evidence="5">
    <location>
        <begin position="74"/>
        <end position="254"/>
    </location>
</feature>
<keyword evidence="4 6" id="KW-0560">Oxidoreductase</keyword>
<dbReference type="EC" id="1.-.-.-" evidence="6"/>
<dbReference type="Gene3D" id="3.30.465.10">
    <property type="match status" value="1"/>
</dbReference>
<keyword evidence="3" id="KW-0274">FAD</keyword>
<dbReference type="InterPro" id="IPR036318">
    <property type="entry name" value="FAD-bd_PCMH-like_sf"/>
</dbReference>
<protein>
    <submittedName>
        <fullName evidence="6">Putative FAD-linked oxidoreductase</fullName>
        <ecNumber evidence="6">1.-.-.-</ecNumber>
    </submittedName>
</protein>
<dbReference type="SUPFAM" id="SSF56176">
    <property type="entry name" value="FAD-binding/transporter-associated domain-like"/>
    <property type="match status" value="1"/>
</dbReference>
<name>A0A6S7BZC5_9BURK</name>
<dbReference type="InterPro" id="IPR016171">
    <property type="entry name" value="Vanillyl_alc_oxidase_C-sub2"/>
</dbReference>
<dbReference type="Pfam" id="PF01565">
    <property type="entry name" value="FAD_binding_4"/>
    <property type="match status" value="1"/>
</dbReference>
<dbReference type="SUPFAM" id="SSF55103">
    <property type="entry name" value="FAD-linked oxidases, C-terminal domain"/>
    <property type="match status" value="1"/>
</dbReference>
<dbReference type="EMBL" id="CADIKM010000059">
    <property type="protein sequence ID" value="CAB3803941.1"/>
    <property type="molecule type" value="Genomic_DNA"/>
</dbReference>
<gene>
    <name evidence="6" type="ORF">LMG28138_05431</name>
</gene>
<reference evidence="6 7" key="1">
    <citation type="submission" date="2020-04" db="EMBL/GenBank/DDBJ databases">
        <authorList>
            <person name="De Canck E."/>
        </authorList>
    </citation>
    <scope>NUCLEOTIDE SEQUENCE [LARGE SCALE GENOMIC DNA]</scope>
    <source>
        <strain evidence="6 7">LMG 28138</strain>
    </source>
</reference>
<dbReference type="GO" id="GO:0016491">
    <property type="term" value="F:oxidoreductase activity"/>
    <property type="evidence" value="ECO:0007669"/>
    <property type="project" value="UniProtKB-KW"/>
</dbReference>
<dbReference type="Proteomes" id="UP000494115">
    <property type="component" value="Unassembled WGS sequence"/>
</dbReference>
<dbReference type="AlphaFoldDB" id="A0A6S7BZC5"/>
<evidence type="ECO:0000256" key="3">
    <source>
        <dbReference type="ARBA" id="ARBA00022827"/>
    </source>
</evidence>
<evidence type="ECO:0000259" key="5">
    <source>
        <dbReference type="PROSITE" id="PS51387"/>
    </source>
</evidence>
<dbReference type="Gene3D" id="3.30.70.2740">
    <property type="match status" value="1"/>
</dbReference>
<dbReference type="PANTHER" id="PTHR42934:SF1">
    <property type="entry name" value="GLYCOLATE OXIDASE SUBUNIT GLCD"/>
    <property type="match status" value="1"/>
</dbReference>
<dbReference type="Gene3D" id="1.10.45.10">
    <property type="entry name" value="Vanillyl-alcohol Oxidase, Chain A, domain 4"/>
    <property type="match status" value="1"/>
</dbReference>
<keyword evidence="2" id="KW-0285">Flavoprotein</keyword>
<evidence type="ECO:0000256" key="2">
    <source>
        <dbReference type="ARBA" id="ARBA00022630"/>
    </source>
</evidence>
<proteinExistence type="predicted"/>
<organism evidence="6 7">
    <name type="scientific">Pararobbsia alpina</name>
    <dbReference type="NCBI Taxonomy" id="621374"/>
    <lineage>
        <taxon>Bacteria</taxon>
        <taxon>Pseudomonadati</taxon>
        <taxon>Pseudomonadota</taxon>
        <taxon>Betaproteobacteria</taxon>
        <taxon>Burkholderiales</taxon>
        <taxon>Burkholderiaceae</taxon>
        <taxon>Pararobbsia</taxon>
    </lineage>
</organism>
<dbReference type="InterPro" id="IPR016164">
    <property type="entry name" value="FAD-linked_Oxase-like_C"/>
</dbReference>